<feature type="region of interest" description="Disordered" evidence="1">
    <location>
        <begin position="1"/>
        <end position="24"/>
    </location>
</feature>
<evidence type="ECO:0000313" key="2">
    <source>
        <dbReference type="EMBL" id="KAK3266249.1"/>
    </source>
</evidence>
<proteinExistence type="predicted"/>
<dbReference type="Proteomes" id="UP001190700">
    <property type="component" value="Unassembled WGS sequence"/>
</dbReference>
<reference evidence="2 3" key="1">
    <citation type="journal article" date="2015" name="Genome Biol. Evol.">
        <title>Comparative Genomics of a Bacterivorous Green Alga Reveals Evolutionary Causalities and Consequences of Phago-Mixotrophic Mode of Nutrition.</title>
        <authorList>
            <person name="Burns J.A."/>
            <person name="Paasch A."/>
            <person name="Narechania A."/>
            <person name="Kim E."/>
        </authorList>
    </citation>
    <scope>NUCLEOTIDE SEQUENCE [LARGE SCALE GENOMIC DNA]</scope>
    <source>
        <strain evidence="2 3">PLY_AMNH</strain>
    </source>
</reference>
<dbReference type="AlphaFoldDB" id="A0AAE0FUH8"/>
<dbReference type="EMBL" id="LGRX02013297">
    <property type="protein sequence ID" value="KAK3266249.1"/>
    <property type="molecule type" value="Genomic_DNA"/>
</dbReference>
<accession>A0AAE0FUH8</accession>
<comment type="caution">
    <text evidence="2">The sequence shown here is derived from an EMBL/GenBank/DDBJ whole genome shotgun (WGS) entry which is preliminary data.</text>
</comment>
<sequence>MKSRRVTATHRRKRSSLFEGQAVSATPNEVAVSSQAAESGALGSEQESYTTPERLELEAIKPTMELLKKMIKLRFPYPVSVKYVQTTVLSCARNLYSKVFKHLALYTFFGFVTLTQFYEQDSYTVVSSIAQTTLAPKYGVKFMDWLKTMAWEVWEDPKCGNGVCEHPFEFPSFGRFGCKFDCGEEPSVTAITMYIQVMLAVARSC</sequence>
<gene>
    <name evidence="2" type="ORF">CYMTET_25113</name>
</gene>
<organism evidence="2 3">
    <name type="scientific">Cymbomonas tetramitiformis</name>
    <dbReference type="NCBI Taxonomy" id="36881"/>
    <lineage>
        <taxon>Eukaryota</taxon>
        <taxon>Viridiplantae</taxon>
        <taxon>Chlorophyta</taxon>
        <taxon>Pyramimonadophyceae</taxon>
        <taxon>Pyramimonadales</taxon>
        <taxon>Pyramimonadaceae</taxon>
        <taxon>Cymbomonas</taxon>
    </lineage>
</organism>
<protein>
    <submittedName>
        <fullName evidence="2">Uncharacterized protein</fullName>
    </submittedName>
</protein>
<evidence type="ECO:0000313" key="3">
    <source>
        <dbReference type="Proteomes" id="UP001190700"/>
    </source>
</evidence>
<keyword evidence="3" id="KW-1185">Reference proteome</keyword>
<evidence type="ECO:0000256" key="1">
    <source>
        <dbReference type="SAM" id="MobiDB-lite"/>
    </source>
</evidence>
<feature type="compositionally biased region" description="Basic residues" evidence="1">
    <location>
        <begin position="1"/>
        <end position="15"/>
    </location>
</feature>
<name>A0AAE0FUH8_9CHLO</name>